<evidence type="ECO:0000313" key="1">
    <source>
        <dbReference type="EMBL" id="WAJ30111.1"/>
    </source>
</evidence>
<evidence type="ECO:0000313" key="2">
    <source>
        <dbReference type="Proteomes" id="UP001163223"/>
    </source>
</evidence>
<protein>
    <submittedName>
        <fullName evidence="1">Ribonuclease</fullName>
    </submittedName>
</protein>
<sequence>MILAVLTLLLAAPAAAQVPMTGDFVASARCPALQSIREESNPGGVAVEPGRRYDLLGRNADRGTHYLLRIPGARPERRWVAFGCGEVVESNQSARGEPPPSPPGTPAREGLSGEVVLAASWQLAFCETKPRAAECRTGSGPVRFSLHGLWPRGEYCGVEELAGLPWAELPEPDLTLAERAALEAVMPGVASGLHRHEWAKHGTCSGLDADTYYAEAIRLVEVLNASPVAALFAENLGDRLDAGAVRQAFDAAFGRGAGRRVMLDCARDGRRTLVGELRINLRYGATSDTSLPALLAAAAPAPDGCPGGIVDPPGFQ</sequence>
<dbReference type="Proteomes" id="UP001163223">
    <property type="component" value="Chromosome"/>
</dbReference>
<dbReference type="EMBL" id="CP113520">
    <property type="protein sequence ID" value="WAJ30111.1"/>
    <property type="molecule type" value="Genomic_DNA"/>
</dbReference>
<proteinExistence type="predicted"/>
<accession>A0ACD4NT99</accession>
<keyword evidence="2" id="KW-1185">Reference proteome</keyword>
<gene>
    <name evidence="1" type="ORF">OXU80_07865</name>
</gene>
<name>A0ACD4NT99_9HYPH</name>
<organism evidence="1 2">
    <name type="scientific">Antarcticirhabdus aurantiaca</name>
    <dbReference type="NCBI Taxonomy" id="2606717"/>
    <lineage>
        <taxon>Bacteria</taxon>
        <taxon>Pseudomonadati</taxon>
        <taxon>Pseudomonadota</taxon>
        <taxon>Alphaproteobacteria</taxon>
        <taxon>Hyphomicrobiales</taxon>
        <taxon>Aurantimonadaceae</taxon>
        <taxon>Antarcticirhabdus</taxon>
    </lineage>
</organism>
<reference evidence="1" key="1">
    <citation type="submission" date="2022-11" db="EMBL/GenBank/DDBJ databases">
        <title>beta-Carotene-producing bacterium, Jeongeuplla avenae sp. nov., alleviates the salt stress of Arabidopsis seedlings.</title>
        <authorList>
            <person name="Jiang L."/>
            <person name="Lee J."/>
        </authorList>
    </citation>
    <scope>NUCLEOTIDE SEQUENCE</scope>
    <source>
        <strain evidence="1">DY_R2A_6</strain>
    </source>
</reference>